<dbReference type="PRINTS" id="PR00705">
    <property type="entry name" value="PAPAIN"/>
</dbReference>
<evidence type="ECO:0000256" key="2">
    <source>
        <dbReference type="SAM" id="MobiDB-lite"/>
    </source>
</evidence>
<evidence type="ECO:0000256" key="3">
    <source>
        <dbReference type="SAM" id="Phobius"/>
    </source>
</evidence>
<organism evidence="5">
    <name type="scientific">viral metagenome</name>
    <dbReference type="NCBI Taxonomy" id="1070528"/>
    <lineage>
        <taxon>unclassified sequences</taxon>
        <taxon>metagenomes</taxon>
        <taxon>organismal metagenomes</taxon>
    </lineage>
</organism>
<reference evidence="5" key="1">
    <citation type="journal article" date="2020" name="Nature">
        <title>Giant virus diversity and host interactions through global metagenomics.</title>
        <authorList>
            <person name="Schulz F."/>
            <person name="Roux S."/>
            <person name="Paez-Espino D."/>
            <person name="Jungbluth S."/>
            <person name="Walsh D.A."/>
            <person name="Denef V.J."/>
            <person name="McMahon K.D."/>
            <person name="Konstantinidis K.T."/>
            <person name="Eloe-Fadrosh E.A."/>
            <person name="Kyrpides N.C."/>
            <person name="Woyke T."/>
        </authorList>
    </citation>
    <scope>NUCLEOTIDE SEQUENCE</scope>
    <source>
        <strain evidence="5">GVMAG-M-3300023184-71</strain>
    </source>
</reference>
<name>A0A6C0IGG3_9ZZZZ</name>
<protein>
    <recommendedName>
        <fullName evidence="4">Peptidase C1A papain C-terminal domain-containing protein</fullName>
    </recommendedName>
</protein>
<keyword evidence="3" id="KW-1133">Transmembrane helix</keyword>
<dbReference type="SMART" id="SM00645">
    <property type="entry name" value="Pept_C1"/>
    <property type="match status" value="1"/>
</dbReference>
<dbReference type="EMBL" id="MN740156">
    <property type="protein sequence ID" value="QHT90603.1"/>
    <property type="molecule type" value="Genomic_DNA"/>
</dbReference>
<dbReference type="SUPFAM" id="SSF54001">
    <property type="entry name" value="Cysteine proteinases"/>
    <property type="match status" value="1"/>
</dbReference>
<sequence>MYVNPTTHPLNTFVLSSSTTSSSTTSPAPTATEDMVSETLKKLITVHADYSHYDMSVLPTEFEPQNGVWKEWLVPVVNQGSCGSCWSFASVGALSDRFNVLMRKRFLKDMLSPLMPTICNDILSVLFEDDPQRQETVQNPFRLSASTIENLACHGNSLVTACYYLYSQGTTTNQCMAYTLPYSTLVTYKTTELNWGFPFTNSVYFPRSVGKTIYDYSNFSQDQNKGTCAFYNQSSARPFAYCNDFIRIDSVKNYGSPQQHFQALIMYQVQGVVEDNRRLMMDIFKWGPVCSAFTVYDDFYDFDPKTTPVYVHDPTRTNVVGGHAVEIVGWGVYEGKTPFWWIKNSWGPEYGIQGYFRFLRGKDQCSLESNALSMLPNLFFPLNRVSYLWELETALQQLDIFKVEFTPVYQQFQIKIAKTFEPIAADLNSYRQDHVMKQFPLLQYHALSRIGYLTTDVLTPTNYNSAVFRTMPGLYLGTPFSMFPYTRDFVAAEIPTTTKKTRVILMTTWTLVLWVLLVLLIVLVLLVRMDGLKRFRHGVK</sequence>
<dbReference type="Gene3D" id="3.90.70.10">
    <property type="entry name" value="Cysteine proteinases"/>
    <property type="match status" value="1"/>
</dbReference>
<feature type="domain" description="Peptidase C1A papain C-terminal" evidence="4">
    <location>
        <begin position="58"/>
        <end position="375"/>
    </location>
</feature>
<keyword evidence="3" id="KW-0472">Membrane</keyword>
<feature type="compositionally biased region" description="Low complexity" evidence="2">
    <location>
        <begin position="16"/>
        <end position="32"/>
    </location>
</feature>
<dbReference type="InterPro" id="IPR025660">
    <property type="entry name" value="Pept_his_AS"/>
</dbReference>
<comment type="similarity">
    <text evidence="1">Belongs to the peptidase C1 family.</text>
</comment>
<feature type="transmembrane region" description="Helical" evidence="3">
    <location>
        <begin position="503"/>
        <end position="527"/>
    </location>
</feature>
<dbReference type="InterPro" id="IPR038765">
    <property type="entry name" value="Papain-like_cys_pep_sf"/>
</dbReference>
<dbReference type="PROSITE" id="PS00139">
    <property type="entry name" value="THIOL_PROTEASE_CYS"/>
    <property type="match status" value="1"/>
</dbReference>
<dbReference type="InterPro" id="IPR013128">
    <property type="entry name" value="Peptidase_C1A"/>
</dbReference>
<evidence type="ECO:0000313" key="5">
    <source>
        <dbReference type="EMBL" id="QHT90603.1"/>
    </source>
</evidence>
<dbReference type="GO" id="GO:0008234">
    <property type="term" value="F:cysteine-type peptidase activity"/>
    <property type="evidence" value="ECO:0007669"/>
    <property type="project" value="InterPro"/>
</dbReference>
<dbReference type="PROSITE" id="PS00639">
    <property type="entry name" value="THIOL_PROTEASE_HIS"/>
    <property type="match status" value="1"/>
</dbReference>
<accession>A0A6C0IGG3</accession>
<keyword evidence="3" id="KW-0812">Transmembrane</keyword>
<dbReference type="AlphaFoldDB" id="A0A6C0IGG3"/>
<evidence type="ECO:0000259" key="4">
    <source>
        <dbReference type="SMART" id="SM00645"/>
    </source>
</evidence>
<feature type="region of interest" description="Disordered" evidence="2">
    <location>
        <begin position="14"/>
        <end position="33"/>
    </location>
</feature>
<dbReference type="InterPro" id="IPR000169">
    <property type="entry name" value="Pept_cys_AS"/>
</dbReference>
<proteinExistence type="inferred from homology"/>
<evidence type="ECO:0000256" key="1">
    <source>
        <dbReference type="ARBA" id="ARBA00008455"/>
    </source>
</evidence>
<dbReference type="Pfam" id="PF00112">
    <property type="entry name" value="Peptidase_C1"/>
    <property type="match status" value="2"/>
</dbReference>
<dbReference type="PANTHER" id="PTHR12411">
    <property type="entry name" value="CYSTEINE PROTEASE FAMILY C1-RELATED"/>
    <property type="match status" value="1"/>
</dbReference>
<dbReference type="GO" id="GO:0006508">
    <property type="term" value="P:proteolysis"/>
    <property type="evidence" value="ECO:0007669"/>
    <property type="project" value="InterPro"/>
</dbReference>
<dbReference type="InterPro" id="IPR000668">
    <property type="entry name" value="Peptidase_C1A_C"/>
</dbReference>